<dbReference type="GO" id="GO:0043885">
    <property type="term" value="F:anaerobic carbon-monoxide dehydrogenase activity"/>
    <property type="evidence" value="ECO:0007669"/>
    <property type="project" value="InterPro"/>
</dbReference>
<name>X0XQQ3_9ZZZZ</name>
<dbReference type="PANTHER" id="PTHR30109">
    <property type="entry name" value="HYDROXYLAMINE REDUCTASE"/>
    <property type="match status" value="1"/>
</dbReference>
<keyword evidence="3" id="KW-0479">Metal-binding</keyword>
<keyword evidence="5" id="KW-0408">Iron</keyword>
<keyword evidence="6" id="KW-0411">Iron-sulfur</keyword>
<dbReference type="InterPro" id="IPR011254">
    <property type="entry name" value="Prismane-like_sf"/>
</dbReference>
<evidence type="ECO:0000313" key="7">
    <source>
        <dbReference type="EMBL" id="GAG38958.1"/>
    </source>
</evidence>
<dbReference type="GO" id="GO:0004601">
    <property type="term" value="F:peroxidase activity"/>
    <property type="evidence" value="ECO:0007669"/>
    <property type="project" value="TreeGrafter"/>
</dbReference>
<keyword evidence="1" id="KW-0004">4Fe-4S</keyword>
<gene>
    <name evidence="7" type="ORF">S01H1_74699</name>
</gene>
<dbReference type="GO" id="GO:0006091">
    <property type="term" value="P:generation of precursor metabolites and energy"/>
    <property type="evidence" value="ECO:0007669"/>
    <property type="project" value="InterPro"/>
</dbReference>
<evidence type="ECO:0000256" key="3">
    <source>
        <dbReference type="ARBA" id="ARBA00022723"/>
    </source>
</evidence>
<evidence type="ECO:0000256" key="5">
    <source>
        <dbReference type="ARBA" id="ARBA00023004"/>
    </source>
</evidence>
<sequence>ERALVDFGQQDGELEFASRAPVKRIERWKAAGVVPRGIDREIVEIMHRTHMGVDTDYKNLIQQGMRCALADGWGGSMIGTELQDVLFGTPTPLRSKVNLGVLDKDQVNIIVHGHEPVLSEMAVVASHDPELLALAKEVGATGINLAGICCTANEILMRHGLPIAGNFLQQELAMMTGAVDLMMVDVQCIMPSLGDLATHFHTKLVTTSPKAKIPGVEHVEFSEEEALEIAKKIVRMAVE</sequence>
<organism evidence="7">
    <name type="scientific">marine sediment metagenome</name>
    <dbReference type="NCBI Taxonomy" id="412755"/>
    <lineage>
        <taxon>unclassified sequences</taxon>
        <taxon>metagenomes</taxon>
        <taxon>ecological metagenomes</taxon>
    </lineage>
</organism>
<evidence type="ECO:0000256" key="6">
    <source>
        <dbReference type="ARBA" id="ARBA00023014"/>
    </source>
</evidence>
<dbReference type="EMBL" id="BARS01049991">
    <property type="protein sequence ID" value="GAG38958.1"/>
    <property type="molecule type" value="Genomic_DNA"/>
</dbReference>
<comment type="caution">
    <text evidence="7">The sequence shown here is derived from an EMBL/GenBank/DDBJ whole genome shotgun (WGS) entry which is preliminary data.</text>
</comment>
<feature type="non-terminal residue" evidence="7">
    <location>
        <position position="1"/>
    </location>
</feature>
<feature type="non-terminal residue" evidence="7">
    <location>
        <position position="239"/>
    </location>
</feature>
<dbReference type="Pfam" id="PF03063">
    <property type="entry name" value="Prismane"/>
    <property type="match status" value="1"/>
</dbReference>
<dbReference type="GO" id="GO:0016151">
    <property type="term" value="F:nickel cation binding"/>
    <property type="evidence" value="ECO:0007669"/>
    <property type="project" value="InterPro"/>
</dbReference>
<dbReference type="GO" id="GO:0050418">
    <property type="term" value="F:hydroxylamine reductase activity"/>
    <property type="evidence" value="ECO:0007669"/>
    <property type="project" value="TreeGrafter"/>
</dbReference>
<dbReference type="Gene3D" id="3.40.50.2030">
    <property type="match status" value="1"/>
</dbReference>
<keyword evidence="4" id="KW-0560">Oxidoreductase</keyword>
<dbReference type="GO" id="GO:0051539">
    <property type="term" value="F:4 iron, 4 sulfur cluster binding"/>
    <property type="evidence" value="ECO:0007669"/>
    <property type="project" value="UniProtKB-KW"/>
</dbReference>
<dbReference type="InterPro" id="IPR016101">
    <property type="entry name" value="CO_DH_a-bundle"/>
</dbReference>
<keyword evidence="2" id="KW-0533">Nickel</keyword>
<dbReference type="GO" id="GO:0042542">
    <property type="term" value="P:response to hydrogen peroxide"/>
    <property type="evidence" value="ECO:0007669"/>
    <property type="project" value="TreeGrafter"/>
</dbReference>
<protein>
    <submittedName>
        <fullName evidence="7">Uncharacterized protein</fullName>
    </submittedName>
</protein>
<dbReference type="SUPFAM" id="SSF56821">
    <property type="entry name" value="Prismane protein-like"/>
    <property type="match status" value="1"/>
</dbReference>
<dbReference type="PANTHER" id="PTHR30109:SF4">
    <property type="entry name" value="CARBON MONOXIDE DEHYDROGENASE"/>
    <property type="match status" value="1"/>
</dbReference>
<reference evidence="7" key="1">
    <citation type="journal article" date="2014" name="Front. Microbiol.">
        <title>High frequency of phylogenetically diverse reductive dehalogenase-homologous genes in deep subseafloor sedimentary metagenomes.</title>
        <authorList>
            <person name="Kawai M."/>
            <person name="Futagami T."/>
            <person name="Toyoda A."/>
            <person name="Takaki Y."/>
            <person name="Nishi S."/>
            <person name="Hori S."/>
            <person name="Arai W."/>
            <person name="Tsubouchi T."/>
            <person name="Morono Y."/>
            <person name="Uchiyama I."/>
            <person name="Ito T."/>
            <person name="Fujiyama A."/>
            <person name="Inagaki F."/>
            <person name="Takami H."/>
        </authorList>
    </citation>
    <scope>NUCLEOTIDE SEQUENCE</scope>
    <source>
        <strain evidence="7">Expedition CK06-06</strain>
    </source>
</reference>
<dbReference type="InterPro" id="IPR016099">
    <property type="entry name" value="Prismane-like_a/b-sand"/>
</dbReference>
<evidence type="ECO:0000256" key="4">
    <source>
        <dbReference type="ARBA" id="ARBA00023002"/>
    </source>
</evidence>
<dbReference type="AlphaFoldDB" id="X0XQQ3"/>
<evidence type="ECO:0000256" key="2">
    <source>
        <dbReference type="ARBA" id="ARBA00022596"/>
    </source>
</evidence>
<proteinExistence type="predicted"/>
<evidence type="ECO:0000256" key="1">
    <source>
        <dbReference type="ARBA" id="ARBA00022485"/>
    </source>
</evidence>
<dbReference type="InterPro" id="IPR004137">
    <property type="entry name" value="HCP/CODH"/>
</dbReference>
<dbReference type="Gene3D" id="1.20.1270.30">
    <property type="match status" value="1"/>
</dbReference>
<accession>X0XQQ3</accession>